<dbReference type="Gene3D" id="2.60.40.1090">
    <property type="entry name" value="Fimbrial-type adhesion domain"/>
    <property type="match status" value="1"/>
</dbReference>
<dbReference type="Pfam" id="PF00419">
    <property type="entry name" value="Fimbrial"/>
    <property type="match status" value="1"/>
</dbReference>
<dbReference type="InterPro" id="IPR000259">
    <property type="entry name" value="Adhesion_dom_fimbrial"/>
</dbReference>
<dbReference type="GO" id="GO:0043709">
    <property type="term" value="P:cell adhesion involved in single-species biofilm formation"/>
    <property type="evidence" value="ECO:0007669"/>
    <property type="project" value="TreeGrafter"/>
</dbReference>
<evidence type="ECO:0000256" key="1">
    <source>
        <dbReference type="ARBA" id="ARBA00004561"/>
    </source>
</evidence>
<dbReference type="OrthoDB" id="6466381at2"/>
<dbReference type="GO" id="GO:0009289">
    <property type="term" value="C:pilus"/>
    <property type="evidence" value="ECO:0007669"/>
    <property type="project" value="UniProtKB-SubCell"/>
</dbReference>
<name>A0A4R0GBK5_9ENTR</name>
<dbReference type="InterPro" id="IPR050263">
    <property type="entry name" value="Bact_Fimbrial_Adh_Pro"/>
</dbReference>
<evidence type="ECO:0000256" key="2">
    <source>
        <dbReference type="ARBA" id="ARBA00006671"/>
    </source>
</evidence>
<dbReference type="InterPro" id="IPR036937">
    <property type="entry name" value="Adhesion_dom_fimbrial_sf"/>
</dbReference>
<keyword evidence="3 5" id="KW-0732">Signal</keyword>
<keyword evidence="4" id="KW-0281">Fimbrium</keyword>
<protein>
    <submittedName>
        <fullName evidence="7">Type 1 fimbrial protein</fullName>
    </submittedName>
</protein>
<dbReference type="PROSITE" id="PS51257">
    <property type="entry name" value="PROKAR_LIPOPROTEIN"/>
    <property type="match status" value="1"/>
</dbReference>
<evidence type="ECO:0000313" key="7">
    <source>
        <dbReference type="EMBL" id="TCB94206.1"/>
    </source>
</evidence>
<organism evidence="7 8">
    <name type="scientific">Enterobacter wuhouensis</name>
    <dbReference type="NCBI Taxonomy" id="2529381"/>
    <lineage>
        <taxon>Bacteria</taxon>
        <taxon>Pseudomonadati</taxon>
        <taxon>Pseudomonadota</taxon>
        <taxon>Gammaproteobacteria</taxon>
        <taxon>Enterobacterales</taxon>
        <taxon>Enterobacteriaceae</taxon>
        <taxon>Enterobacter</taxon>
    </lineage>
</organism>
<dbReference type="AlphaFoldDB" id="A0A4R0GBK5"/>
<evidence type="ECO:0000256" key="3">
    <source>
        <dbReference type="ARBA" id="ARBA00022729"/>
    </source>
</evidence>
<dbReference type="Proteomes" id="UP000291424">
    <property type="component" value="Unassembled WGS sequence"/>
</dbReference>
<feature type="signal peptide" evidence="5">
    <location>
        <begin position="1"/>
        <end position="35"/>
    </location>
</feature>
<sequence>MKDNVLEKHINHIHALKTAGLALLLTACLSGVVRAASDTATITITGTVKASTCTIDSDSANKKVTLPDIADRDIQGKGKTGGTKDIDIVLKDCGASVTTVLVTASGNADDENTGAFKNSLTDGADGVALYFYKTDKTGLFNPQGTETETSTLTPSQDNTLTYQAAYVGTKDKVTAGAFSTVVNMKFNYQ</sequence>
<evidence type="ECO:0000259" key="6">
    <source>
        <dbReference type="Pfam" id="PF00419"/>
    </source>
</evidence>
<dbReference type="InterPro" id="IPR008966">
    <property type="entry name" value="Adhesion_dom_sf"/>
</dbReference>
<feature type="domain" description="Fimbrial-type adhesion" evidence="6">
    <location>
        <begin position="42"/>
        <end position="189"/>
    </location>
</feature>
<comment type="similarity">
    <text evidence="2">Belongs to the fimbrial protein family.</text>
</comment>
<dbReference type="SUPFAM" id="SSF49401">
    <property type="entry name" value="Bacterial adhesins"/>
    <property type="match status" value="1"/>
</dbReference>
<comment type="subcellular location">
    <subcellularLocation>
        <location evidence="1">Fimbrium</location>
    </subcellularLocation>
</comment>
<evidence type="ECO:0000313" key="8">
    <source>
        <dbReference type="Proteomes" id="UP000291424"/>
    </source>
</evidence>
<evidence type="ECO:0000256" key="4">
    <source>
        <dbReference type="ARBA" id="ARBA00023263"/>
    </source>
</evidence>
<reference evidence="7 8" key="1">
    <citation type="submission" date="2019-02" db="EMBL/GenBank/DDBJ databases">
        <title>The draft genome of Enterobacter spp. strains.</title>
        <authorList>
            <person name="Wang C."/>
            <person name="Feng Y."/>
            <person name="Zong Z."/>
        </authorList>
    </citation>
    <scope>NUCLEOTIDE SEQUENCE [LARGE SCALE GENOMIC DNA]</scope>
    <source>
        <strain evidence="7 8">WCHEW120002</strain>
    </source>
</reference>
<gene>
    <name evidence="7" type="ORF">E0L20_07315</name>
</gene>
<evidence type="ECO:0000256" key="5">
    <source>
        <dbReference type="SAM" id="SignalP"/>
    </source>
</evidence>
<dbReference type="EMBL" id="SJOO01000002">
    <property type="protein sequence ID" value="TCB94206.1"/>
    <property type="molecule type" value="Genomic_DNA"/>
</dbReference>
<comment type="caution">
    <text evidence="7">The sequence shown here is derived from an EMBL/GenBank/DDBJ whole genome shotgun (WGS) entry which is preliminary data.</text>
</comment>
<proteinExistence type="inferred from homology"/>
<feature type="chain" id="PRO_5020844498" evidence="5">
    <location>
        <begin position="36"/>
        <end position="189"/>
    </location>
</feature>
<dbReference type="PANTHER" id="PTHR33420">
    <property type="entry name" value="FIMBRIAL SUBUNIT ELFA-RELATED"/>
    <property type="match status" value="1"/>
</dbReference>
<dbReference type="PANTHER" id="PTHR33420:SF3">
    <property type="entry name" value="FIMBRIAL SUBUNIT ELFA"/>
    <property type="match status" value="1"/>
</dbReference>
<accession>A0A4R0GBK5</accession>